<dbReference type="SMART" id="SM00100">
    <property type="entry name" value="cNMP"/>
    <property type="match status" value="1"/>
</dbReference>
<dbReference type="OrthoDB" id="9777588at2"/>
<sequence>MTTPSSLDIAALIGRLPLFSSMSQDEIARIARGTREIRAAKGDILFHKGDPNQGFHLLLSGQIKLAFTSAQGNEKVVEIIQPGQTFGEAIMFMDTPYIVFAQALADSQMLHISKVALYEELENDPKLARKMLASMAMRLHQLMNDMEGYSLHSGKERIITYLLRELPPCTTPSDSATVSLATTKGVVASRLNLTQEHFSRILHELVEDRLIVVKGRDIEIPSLERLRSYSA</sequence>
<dbReference type="RefSeq" id="WP_076097179.1">
    <property type="nucleotide sequence ID" value="NZ_MTHD01000007.1"/>
</dbReference>
<proteinExistence type="predicted"/>
<dbReference type="SUPFAM" id="SSF46785">
    <property type="entry name" value="Winged helix' DNA-binding domain"/>
    <property type="match status" value="1"/>
</dbReference>
<evidence type="ECO:0000259" key="5">
    <source>
        <dbReference type="PROSITE" id="PS51063"/>
    </source>
</evidence>
<dbReference type="InterPro" id="IPR012318">
    <property type="entry name" value="HTH_CRP"/>
</dbReference>
<dbReference type="PROSITE" id="PS50042">
    <property type="entry name" value="CNMP_BINDING_3"/>
    <property type="match status" value="1"/>
</dbReference>
<evidence type="ECO:0000313" key="7">
    <source>
        <dbReference type="Proteomes" id="UP000187526"/>
    </source>
</evidence>
<dbReference type="Proteomes" id="UP000187526">
    <property type="component" value="Unassembled WGS sequence"/>
</dbReference>
<feature type="domain" description="HTH crp-type" evidence="5">
    <location>
        <begin position="152"/>
        <end position="224"/>
    </location>
</feature>
<accession>A0A1R1HZ95</accession>
<dbReference type="GO" id="GO:0005829">
    <property type="term" value="C:cytosol"/>
    <property type="evidence" value="ECO:0007669"/>
    <property type="project" value="TreeGrafter"/>
</dbReference>
<dbReference type="InterPro" id="IPR036390">
    <property type="entry name" value="WH_DNA-bd_sf"/>
</dbReference>
<dbReference type="InterPro" id="IPR014710">
    <property type="entry name" value="RmlC-like_jellyroll"/>
</dbReference>
<comment type="caution">
    <text evidence="6">The sequence shown here is derived from an EMBL/GenBank/DDBJ whole genome shotgun (WGS) entry which is preliminary data.</text>
</comment>
<dbReference type="AlphaFoldDB" id="A0A1R1HZ95"/>
<name>A0A1R1HZ95_9RHOO</name>
<dbReference type="Gene3D" id="2.60.120.10">
    <property type="entry name" value="Jelly Rolls"/>
    <property type="match status" value="1"/>
</dbReference>
<reference evidence="6 7" key="1">
    <citation type="submission" date="2016-10" db="EMBL/GenBank/DDBJ databases">
        <title>Alkaliphiles isolated from bioreactors.</title>
        <authorList>
            <person name="Salah Z."/>
            <person name="Rout S.P."/>
            <person name="Humphreys P.N."/>
        </authorList>
    </citation>
    <scope>NUCLEOTIDE SEQUENCE [LARGE SCALE GENOMIC DNA]</scope>
    <source>
        <strain evidence="6 7">ZS02</strain>
    </source>
</reference>
<keyword evidence="7" id="KW-1185">Reference proteome</keyword>
<evidence type="ECO:0000256" key="1">
    <source>
        <dbReference type="ARBA" id="ARBA00023015"/>
    </source>
</evidence>
<protein>
    <submittedName>
        <fullName evidence="6">Crp/Fnr family transcriptional regulator</fullName>
    </submittedName>
</protein>
<keyword evidence="3" id="KW-0804">Transcription</keyword>
<dbReference type="PROSITE" id="PS51063">
    <property type="entry name" value="HTH_CRP_2"/>
    <property type="match status" value="1"/>
</dbReference>
<keyword evidence="1" id="KW-0805">Transcription regulation</keyword>
<dbReference type="PANTHER" id="PTHR24567:SF26">
    <property type="entry name" value="REGULATORY PROTEIN YEIL"/>
    <property type="match status" value="1"/>
</dbReference>
<dbReference type="InterPro" id="IPR000595">
    <property type="entry name" value="cNMP-bd_dom"/>
</dbReference>
<organism evidence="6 7">
    <name type="scientific">Azonexus hydrophilus</name>
    <dbReference type="NCBI Taxonomy" id="418702"/>
    <lineage>
        <taxon>Bacteria</taxon>
        <taxon>Pseudomonadati</taxon>
        <taxon>Pseudomonadota</taxon>
        <taxon>Betaproteobacteria</taxon>
        <taxon>Rhodocyclales</taxon>
        <taxon>Azonexaceae</taxon>
        <taxon>Azonexus</taxon>
    </lineage>
</organism>
<dbReference type="Pfam" id="PF00027">
    <property type="entry name" value="cNMP_binding"/>
    <property type="match status" value="1"/>
</dbReference>
<evidence type="ECO:0000256" key="3">
    <source>
        <dbReference type="ARBA" id="ARBA00023163"/>
    </source>
</evidence>
<dbReference type="GO" id="GO:0003677">
    <property type="term" value="F:DNA binding"/>
    <property type="evidence" value="ECO:0007669"/>
    <property type="project" value="UniProtKB-KW"/>
</dbReference>
<dbReference type="InterPro" id="IPR050397">
    <property type="entry name" value="Env_Response_Regulators"/>
</dbReference>
<dbReference type="CDD" id="cd00038">
    <property type="entry name" value="CAP_ED"/>
    <property type="match status" value="1"/>
</dbReference>
<dbReference type="STRING" id="418702.BJN45_16280"/>
<dbReference type="Gene3D" id="1.10.10.10">
    <property type="entry name" value="Winged helix-like DNA-binding domain superfamily/Winged helix DNA-binding domain"/>
    <property type="match status" value="1"/>
</dbReference>
<dbReference type="PANTHER" id="PTHR24567">
    <property type="entry name" value="CRP FAMILY TRANSCRIPTIONAL REGULATORY PROTEIN"/>
    <property type="match status" value="1"/>
</dbReference>
<dbReference type="GO" id="GO:0003700">
    <property type="term" value="F:DNA-binding transcription factor activity"/>
    <property type="evidence" value="ECO:0007669"/>
    <property type="project" value="TreeGrafter"/>
</dbReference>
<gene>
    <name evidence="6" type="ORF">BJN45_16280</name>
</gene>
<dbReference type="Pfam" id="PF13545">
    <property type="entry name" value="HTH_Crp_2"/>
    <property type="match status" value="1"/>
</dbReference>
<evidence type="ECO:0000313" key="6">
    <source>
        <dbReference type="EMBL" id="OMG51783.1"/>
    </source>
</evidence>
<evidence type="ECO:0000259" key="4">
    <source>
        <dbReference type="PROSITE" id="PS50042"/>
    </source>
</evidence>
<feature type="domain" description="Cyclic nucleotide-binding" evidence="4">
    <location>
        <begin position="18"/>
        <end position="138"/>
    </location>
</feature>
<evidence type="ECO:0000256" key="2">
    <source>
        <dbReference type="ARBA" id="ARBA00023125"/>
    </source>
</evidence>
<dbReference type="SUPFAM" id="SSF51206">
    <property type="entry name" value="cAMP-binding domain-like"/>
    <property type="match status" value="1"/>
</dbReference>
<keyword evidence="2" id="KW-0238">DNA-binding</keyword>
<dbReference type="EMBL" id="MTHD01000007">
    <property type="protein sequence ID" value="OMG51783.1"/>
    <property type="molecule type" value="Genomic_DNA"/>
</dbReference>
<dbReference type="InterPro" id="IPR018490">
    <property type="entry name" value="cNMP-bd_dom_sf"/>
</dbReference>
<dbReference type="InterPro" id="IPR036388">
    <property type="entry name" value="WH-like_DNA-bd_sf"/>
</dbReference>